<feature type="signal peptide" evidence="2">
    <location>
        <begin position="1"/>
        <end position="21"/>
    </location>
</feature>
<dbReference type="Proteomes" id="UP000184518">
    <property type="component" value="Unassembled WGS sequence"/>
</dbReference>
<feature type="transmembrane region" description="Helical" evidence="1">
    <location>
        <begin position="51"/>
        <end position="70"/>
    </location>
</feature>
<dbReference type="AlphaFoldDB" id="A0A1M4WDV5"/>
<keyword evidence="4" id="KW-1185">Reference proteome</keyword>
<accession>A0A1M4WDV5</accession>
<evidence type="ECO:0008006" key="5">
    <source>
        <dbReference type="Google" id="ProtNLM"/>
    </source>
</evidence>
<evidence type="ECO:0000313" key="3">
    <source>
        <dbReference type="EMBL" id="SHE79416.1"/>
    </source>
</evidence>
<keyword evidence="1" id="KW-1133">Transmembrane helix</keyword>
<evidence type="ECO:0000313" key="4">
    <source>
        <dbReference type="Proteomes" id="UP000184518"/>
    </source>
</evidence>
<dbReference type="OrthoDB" id="1274917at2"/>
<dbReference type="STRING" id="1416778.SAMN05443633_10224"/>
<reference evidence="4" key="1">
    <citation type="submission" date="2016-11" db="EMBL/GenBank/DDBJ databases">
        <authorList>
            <person name="Varghese N."/>
            <person name="Submissions S."/>
        </authorList>
    </citation>
    <scope>NUCLEOTIDE SEQUENCE [LARGE SCALE GENOMIC DNA]</scope>
    <source>
        <strain evidence="4">DSM 27619</strain>
    </source>
</reference>
<organism evidence="3 4">
    <name type="scientific">Chryseobacterium arachidis</name>
    <dbReference type="NCBI Taxonomy" id="1416778"/>
    <lineage>
        <taxon>Bacteria</taxon>
        <taxon>Pseudomonadati</taxon>
        <taxon>Bacteroidota</taxon>
        <taxon>Flavobacteriia</taxon>
        <taxon>Flavobacteriales</taxon>
        <taxon>Weeksellaceae</taxon>
        <taxon>Chryseobacterium group</taxon>
        <taxon>Chryseobacterium</taxon>
    </lineage>
</organism>
<evidence type="ECO:0000256" key="2">
    <source>
        <dbReference type="SAM" id="SignalP"/>
    </source>
</evidence>
<feature type="chain" id="PRO_5012996743" description="Signal peptidase" evidence="2">
    <location>
        <begin position="22"/>
        <end position="78"/>
    </location>
</feature>
<keyword evidence="1" id="KW-0472">Membrane</keyword>
<proteinExistence type="predicted"/>
<evidence type="ECO:0000256" key="1">
    <source>
        <dbReference type="SAM" id="Phobius"/>
    </source>
</evidence>
<name>A0A1M4WDV5_9FLAO</name>
<keyword evidence="1" id="KW-0812">Transmembrane</keyword>
<keyword evidence="2" id="KW-0732">Signal</keyword>
<dbReference type="EMBL" id="FQUT01000002">
    <property type="protein sequence ID" value="SHE79416.1"/>
    <property type="molecule type" value="Genomic_DNA"/>
</dbReference>
<dbReference type="RefSeq" id="WP_072953308.1">
    <property type="nucleotide sequence ID" value="NZ_FQUT01000002.1"/>
</dbReference>
<sequence>MKTINKLVYAFLLITVSLLNAQLPGDVTPSNPGGGSTGGSGTGAPPLKSPIDMYVIGLGVIAIMLILFFTKKYSSKKA</sequence>
<protein>
    <recommendedName>
        <fullName evidence="5">Signal peptidase</fullName>
    </recommendedName>
</protein>
<gene>
    <name evidence="3" type="ORF">SAMN05443633_10224</name>
</gene>